<dbReference type="SUPFAM" id="SSF51294">
    <property type="entry name" value="Hedgehog/intein (Hint) domain"/>
    <property type="match status" value="1"/>
</dbReference>
<reference evidence="5 6" key="1">
    <citation type="journal article" date="2018" name="New Phytol.">
        <title>Phylogenomics of Endogonaceae and evolution of mycorrhizas within Mucoromycota.</title>
        <authorList>
            <person name="Chang Y."/>
            <person name="Desiro A."/>
            <person name="Na H."/>
            <person name="Sandor L."/>
            <person name="Lipzen A."/>
            <person name="Clum A."/>
            <person name="Barry K."/>
            <person name="Grigoriev I.V."/>
            <person name="Martin F.M."/>
            <person name="Stajich J.E."/>
            <person name="Smith M.E."/>
            <person name="Bonito G."/>
            <person name="Spatafora J.W."/>
        </authorList>
    </citation>
    <scope>NUCLEOTIDE SEQUENCE [LARGE SCALE GENOMIC DNA]</scope>
    <source>
        <strain evidence="5 6">GMNB39</strain>
    </source>
</reference>
<name>A0A433DDR4_9FUNG</name>
<dbReference type="GO" id="GO:0097720">
    <property type="term" value="P:calcineurin-mediated signaling"/>
    <property type="evidence" value="ECO:0007669"/>
    <property type="project" value="InterPro"/>
</dbReference>
<dbReference type="NCBIfam" id="TIGR01443">
    <property type="entry name" value="intein_Cterm"/>
    <property type="match status" value="1"/>
</dbReference>
<protein>
    <recommendedName>
        <fullName evidence="4">Hint domain-containing protein</fullName>
    </recommendedName>
</protein>
<evidence type="ECO:0000256" key="1">
    <source>
        <dbReference type="ARBA" id="ARBA00022813"/>
    </source>
</evidence>
<dbReference type="GO" id="GO:0016539">
    <property type="term" value="P:intein-mediated protein splicing"/>
    <property type="evidence" value="ECO:0007669"/>
    <property type="project" value="InterPro"/>
</dbReference>
<feature type="non-terminal residue" evidence="5">
    <location>
        <position position="1"/>
    </location>
</feature>
<dbReference type="PROSITE" id="PS50818">
    <property type="entry name" value="INTEIN_C_TER"/>
    <property type="match status" value="1"/>
</dbReference>
<proteinExistence type="predicted"/>
<keyword evidence="6" id="KW-1185">Reference proteome</keyword>
<dbReference type="PRINTS" id="PR00379">
    <property type="entry name" value="INTEIN"/>
</dbReference>
<dbReference type="InterPro" id="IPR006142">
    <property type="entry name" value="INTEIN"/>
</dbReference>
<evidence type="ECO:0000256" key="2">
    <source>
        <dbReference type="ARBA" id="ARBA00023000"/>
    </source>
</evidence>
<dbReference type="OrthoDB" id="2401409at2759"/>
<comment type="caution">
    <text evidence="5">The sequence shown here is derived from an EMBL/GenBank/DDBJ whole genome shotgun (WGS) entry which is preliminary data.</text>
</comment>
<keyword evidence="1" id="KW-0068">Autocatalytic cleavage</keyword>
<dbReference type="Gene3D" id="2.170.16.10">
    <property type="entry name" value="Hedgehog/Intein (Hint) domain"/>
    <property type="match status" value="1"/>
</dbReference>
<dbReference type="EMBL" id="RBNI01002735">
    <property type="protein sequence ID" value="RUP48964.1"/>
    <property type="molecule type" value="Genomic_DNA"/>
</dbReference>
<feature type="domain" description="Hint" evidence="4">
    <location>
        <begin position="624"/>
        <end position="671"/>
    </location>
</feature>
<dbReference type="Proteomes" id="UP000268093">
    <property type="component" value="Unassembled WGS sequence"/>
</dbReference>
<dbReference type="InterPro" id="IPR036844">
    <property type="entry name" value="Hint_dom_sf"/>
</dbReference>
<dbReference type="InterPro" id="IPR043360">
    <property type="entry name" value="PP2B"/>
</dbReference>
<dbReference type="Gene3D" id="3.60.21.10">
    <property type="match status" value="1"/>
</dbReference>
<evidence type="ECO:0000259" key="4">
    <source>
        <dbReference type="SMART" id="SM00305"/>
    </source>
</evidence>
<dbReference type="InterPro" id="IPR006141">
    <property type="entry name" value="Intein_N"/>
</dbReference>
<dbReference type="SMART" id="SM00305">
    <property type="entry name" value="HintC"/>
    <property type="match status" value="1"/>
</dbReference>
<keyword evidence="2" id="KW-0651">Protein splicing</keyword>
<dbReference type="SUPFAM" id="SSF56300">
    <property type="entry name" value="Metallo-dependent phosphatases"/>
    <property type="match status" value="1"/>
</dbReference>
<dbReference type="PROSITE" id="PS50817">
    <property type="entry name" value="INTEIN_N_TER"/>
    <property type="match status" value="1"/>
</dbReference>
<accession>A0A433DDR4</accession>
<evidence type="ECO:0000313" key="5">
    <source>
        <dbReference type="EMBL" id="RUP48964.1"/>
    </source>
</evidence>
<evidence type="ECO:0000313" key="6">
    <source>
        <dbReference type="Proteomes" id="UP000268093"/>
    </source>
</evidence>
<dbReference type="CDD" id="cd00081">
    <property type="entry name" value="Hint"/>
    <property type="match status" value="1"/>
</dbReference>
<feature type="region of interest" description="Disordered" evidence="3">
    <location>
        <begin position="810"/>
        <end position="837"/>
    </location>
</feature>
<dbReference type="InterPro" id="IPR029052">
    <property type="entry name" value="Metallo-depent_PP-like"/>
</dbReference>
<gene>
    <name evidence="5" type="ORF">BC936DRAFT_143558</name>
</gene>
<dbReference type="PANTHER" id="PTHR45673">
    <property type="entry name" value="SERINE/THREONINE-PROTEIN PHOSPHATASE 2B CATALYTIC SUBUNIT 1-RELATED"/>
    <property type="match status" value="1"/>
</dbReference>
<evidence type="ECO:0000256" key="3">
    <source>
        <dbReference type="SAM" id="MobiDB-lite"/>
    </source>
</evidence>
<dbReference type="AlphaFoldDB" id="A0A433DDR4"/>
<dbReference type="InterPro" id="IPR030934">
    <property type="entry name" value="Intein_C"/>
</dbReference>
<dbReference type="InterPro" id="IPR003586">
    <property type="entry name" value="Hint_dom_C"/>
</dbReference>
<sequence length="869" mass="96640">NVVKLTLEDGRTLVGTPEHPVLVALSRDELVDTQPRDIIDGKYSWRKIGDLKARHYGHNGAVLHHGDRVMCSAVTSASDPIANAAEKALEDSFELAGLKMHEVPNKVMALASLCGIVCSNGSISKKGGGFVAMAYVGHDIDMEQLLADLRLVTPTEPLCVYTQDNVHGNAWRIQFPADASLFLAKADIPVGDKCESMESPTWTLSPSTPLRVIRRFIAAFYGGNGTTPSYSEMYLNHDGHPRDSEPGICPFKLSTPIHGQSDKAEEDAQRRVDHRRKLESYSASLLRLGVPVKIIEGHLAECYTDLTTDARDETVGKRPWNPRTFLPVPSITETIITTILARVADGGTAVEADVLAEAKKHWWKQRCEAGFDIDESGEIVYEDEWENAGIAIAPNLPYMKRQTATLFETYLDHLINASNAMDGNSRDGPHVLRVAGSMRRVHKCVVVTEEGKTFMEKRNCLELCEGKFDALKRIAENNTHIKIKQISYFAGIRLSDLTVAKAFLEHVGVMYCTEKLSKLNIVIAYKSSKLRMVQEKVQSKSLSSKMNRKTAVKEARATVAAQGAHNKRRNDDLSCDLDDFPEFDTFIARTGFWWRSRGYDHVELPGGKRQKRSEKSPLTDNCGNSAFSFSLAVAGVEFLEEPVEVFDLEVPDGSSFVANGIIVHNCTPHPYWLPNFMDVFTWSLPFVGEKITDMLLAILNICSKEELEEEIDDFGNPIKVEVPVDEAEVRRQVIKNKILAIGKMSRVFSVLRQESETVAELKNLSGLDKLPVGTLALGAEGIKNVLKGFNYDSPTNSTINIPAITNFEDARRSDIDNERRPPTREEKDARDQAETKEKIILAVEEEDAELNQMAEAIVGERQSTDAKTH</sequence>
<dbReference type="GO" id="GO:0033192">
    <property type="term" value="F:calmodulin-dependent protein phosphatase activity"/>
    <property type="evidence" value="ECO:0007669"/>
    <property type="project" value="InterPro"/>
</dbReference>
<organism evidence="5 6">
    <name type="scientific">Jimgerdemannia flammicorona</name>
    <dbReference type="NCBI Taxonomy" id="994334"/>
    <lineage>
        <taxon>Eukaryota</taxon>
        <taxon>Fungi</taxon>
        <taxon>Fungi incertae sedis</taxon>
        <taxon>Mucoromycota</taxon>
        <taxon>Mucoromycotina</taxon>
        <taxon>Endogonomycetes</taxon>
        <taxon>Endogonales</taxon>
        <taxon>Endogonaceae</taxon>
        <taxon>Jimgerdemannia</taxon>
    </lineage>
</organism>
<dbReference type="Pfam" id="PF14890">
    <property type="entry name" value="Intein_splicing"/>
    <property type="match status" value="1"/>
</dbReference>